<organism evidence="1 2">
    <name type="scientific">Cymbomonas tetramitiformis</name>
    <dbReference type="NCBI Taxonomy" id="36881"/>
    <lineage>
        <taxon>Eukaryota</taxon>
        <taxon>Viridiplantae</taxon>
        <taxon>Chlorophyta</taxon>
        <taxon>Pyramimonadophyceae</taxon>
        <taxon>Pyramimonadales</taxon>
        <taxon>Pyramimonadaceae</taxon>
        <taxon>Cymbomonas</taxon>
    </lineage>
</organism>
<comment type="caution">
    <text evidence="1">The sequence shown here is derived from an EMBL/GenBank/DDBJ whole genome shotgun (WGS) entry which is preliminary data.</text>
</comment>
<reference evidence="1 2" key="1">
    <citation type="journal article" date="2015" name="Genome Biol. Evol.">
        <title>Comparative Genomics of a Bacterivorous Green Alga Reveals Evolutionary Causalities and Consequences of Phago-Mixotrophic Mode of Nutrition.</title>
        <authorList>
            <person name="Burns J.A."/>
            <person name="Paasch A."/>
            <person name="Narechania A."/>
            <person name="Kim E."/>
        </authorList>
    </citation>
    <scope>NUCLEOTIDE SEQUENCE [LARGE SCALE GENOMIC DNA]</scope>
    <source>
        <strain evidence="1 2">PLY_AMNH</strain>
    </source>
</reference>
<name>A0AAE0KW21_9CHLO</name>
<evidence type="ECO:0000313" key="1">
    <source>
        <dbReference type="EMBL" id="KAK3262594.1"/>
    </source>
</evidence>
<keyword evidence="2" id="KW-1185">Reference proteome</keyword>
<dbReference type="AlphaFoldDB" id="A0AAE0KW21"/>
<protein>
    <submittedName>
        <fullName evidence="1">Uncharacterized protein</fullName>
    </submittedName>
</protein>
<gene>
    <name evidence="1" type="ORF">CYMTET_28557</name>
</gene>
<dbReference type="EMBL" id="LGRX02016083">
    <property type="protein sequence ID" value="KAK3262594.1"/>
    <property type="molecule type" value="Genomic_DNA"/>
</dbReference>
<accession>A0AAE0KW21</accession>
<dbReference type="Proteomes" id="UP001190700">
    <property type="component" value="Unassembled WGS sequence"/>
</dbReference>
<sequence length="162" mass="17585">MASITSLKTIRLQAPSKTPVQKSRVQKTITASKTSKDVPCTRRNFSVAVPALAAMLLKSGPAMAGGSFGEPDPVAYRNDSFALIEMLSDMSERRAVDMAAFDSAAKQWNSEYKREHKGHPSYVPLYTATSVVKFSGGALDDAKREKLGRLVGEAQGMMREEA</sequence>
<proteinExistence type="predicted"/>
<evidence type="ECO:0000313" key="2">
    <source>
        <dbReference type="Proteomes" id="UP001190700"/>
    </source>
</evidence>